<evidence type="ECO:0000256" key="3">
    <source>
        <dbReference type="PROSITE-ProRule" id="PRU00169"/>
    </source>
</evidence>
<dbReference type="AlphaFoldDB" id="A0A139BUC0"/>
<dbReference type="InterPro" id="IPR058245">
    <property type="entry name" value="NreC/VraR/RcsB-like_REC"/>
</dbReference>
<evidence type="ECO:0000259" key="5">
    <source>
        <dbReference type="PROSITE" id="PS50110"/>
    </source>
</evidence>
<evidence type="ECO:0000259" key="4">
    <source>
        <dbReference type="PROSITE" id="PS50043"/>
    </source>
</evidence>
<evidence type="ECO:0000256" key="1">
    <source>
        <dbReference type="ARBA" id="ARBA00022553"/>
    </source>
</evidence>
<dbReference type="SMART" id="SM00421">
    <property type="entry name" value="HTH_LUXR"/>
    <property type="match status" value="1"/>
</dbReference>
<dbReference type="PANTHER" id="PTHR43214">
    <property type="entry name" value="TWO-COMPONENT RESPONSE REGULATOR"/>
    <property type="match status" value="1"/>
</dbReference>
<reference evidence="6 7" key="1">
    <citation type="submission" date="2016-02" db="EMBL/GenBank/DDBJ databases">
        <authorList>
            <person name="Wen L."/>
            <person name="He K."/>
            <person name="Yang H."/>
        </authorList>
    </citation>
    <scope>NUCLEOTIDE SEQUENCE [LARGE SCALE GENOMIC DNA]</scope>
    <source>
        <strain evidence="6">ShG14-8</strain>
    </source>
</reference>
<name>A0A139BUC0_9PROT</name>
<feature type="domain" description="Response regulatory" evidence="5">
    <location>
        <begin position="6"/>
        <end position="122"/>
    </location>
</feature>
<accession>A0A139BUC0</accession>
<dbReference type="InterPro" id="IPR000792">
    <property type="entry name" value="Tscrpt_reg_LuxR_C"/>
</dbReference>
<dbReference type="InterPro" id="IPR016032">
    <property type="entry name" value="Sig_transdc_resp-reg_C-effctor"/>
</dbReference>
<dbReference type="PROSITE" id="PS50043">
    <property type="entry name" value="HTH_LUXR_2"/>
    <property type="match status" value="1"/>
</dbReference>
<reference evidence="6 7" key="2">
    <citation type="submission" date="2016-03" db="EMBL/GenBank/DDBJ databases">
        <title>New uncultured bacterium of the family Gallionellaceae from acid mine drainage: description and reconstruction of genome based on metagenomic analysis of microbial community.</title>
        <authorList>
            <person name="Kadnikov V."/>
            <person name="Ivasenko D."/>
            <person name="Beletsky A."/>
            <person name="Mardanov A."/>
            <person name="Danilova E."/>
            <person name="Pimenov N."/>
            <person name="Karnachuk O."/>
            <person name="Ravin N."/>
        </authorList>
    </citation>
    <scope>NUCLEOTIDE SEQUENCE [LARGE SCALE GENOMIC DNA]</scope>
    <source>
        <strain evidence="6">ShG14-8</strain>
    </source>
</reference>
<evidence type="ECO:0000313" key="6">
    <source>
        <dbReference type="EMBL" id="KXS32570.1"/>
    </source>
</evidence>
<evidence type="ECO:0000256" key="2">
    <source>
        <dbReference type="ARBA" id="ARBA00023125"/>
    </source>
</evidence>
<dbReference type="GO" id="GO:0000160">
    <property type="term" value="P:phosphorelay signal transduction system"/>
    <property type="evidence" value="ECO:0007669"/>
    <property type="project" value="InterPro"/>
</dbReference>
<dbReference type="SUPFAM" id="SSF52172">
    <property type="entry name" value="CheY-like"/>
    <property type="match status" value="1"/>
</dbReference>
<protein>
    <submittedName>
        <fullName evidence="6">LuxR family transcriptional regulator</fullName>
    </submittedName>
</protein>
<dbReference type="GO" id="GO:0006355">
    <property type="term" value="P:regulation of DNA-templated transcription"/>
    <property type="evidence" value="ECO:0007669"/>
    <property type="project" value="InterPro"/>
</dbReference>
<dbReference type="CDD" id="cd17535">
    <property type="entry name" value="REC_NarL-like"/>
    <property type="match status" value="1"/>
</dbReference>
<comment type="caution">
    <text evidence="6">The sequence shown here is derived from an EMBL/GenBank/DDBJ whole genome shotgun (WGS) entry which is preliminary data.</text>
</comment>
<dbReference type="Gene3D" id="3.40.50.2300">
    <property type="match status" value="1"/>
</dbReference>
<dbReference type="Proteomes" id="UP000070578">
    <property type="component" value="Unassembled WGS sequence"/>
</dbReference>
<dbReference type="InterPro" id="IPR001789">
    <property type="entry name" value="Sig_transdc_resp-reg_receiver"/>
</dbReference>
<dbReference type="CDD" id="cd06170">
    <property type="entry name" value="LuxR_C_like"/>
    <property type="match status" value="1"/>
</dbReference>
<feature type="domain" description="HTH luxR-type" evidence="4">
    <location>
        <begin position="145"/>
        <end position="210"/>
    </location>
</feature>
<dbReference type="PROSITE" id="PS50110">
    <property type="entry name" value="RESPONSE_REGULATORY"/>
    <property type="match status" value="1"/>
</dbReference>
<gene>
    <name evidence="6" type="ORF">AWT59_1290</name>
</gene>
<dbReference type="SMART" id="SM00448">
    <property type="entry name" value="REC"/>
    <property type="match status" value="1"/>
</dbReference>
<dbReference type="PRINTS" id="PR00038">
    <property type="entry name" value="HTHLUXR"/>
</dbReference>
<feature type="modified residue" description="4-aspartylphosphate" evidence="3">
    <location>
        <position position="57"/>
    </location>
</feature>
<dbReference type="PATRIC" id="fig|1796491.3.peg.1412"/>
<keyword evidence="1 3" id="KW-0597">Phosphoprotein</keyword>
<organism evidence="6 7">
    <name type="scientific">Candidatus Gallionella acididurans</name>
    <dbReference type="NCBI Taxonomy" id="1796491"/>
    <lineage>
        <taxon>Bacteria</taxon>
        <taxon>Pseudomonadati</taxon>
        <taxon>Pseudomonadota</taxon>
        <taxon>Betaproteobacteria</taxon>
        <taxon>Nitrosomonadales</taxon>
        <taxon>Gallionellaceae</taxon>
        <taxon>Gallionella</taxon>
    </lineage>
</organism>
<dbReference type="Pfam" id="PF00072">
    <property type="entry name" value="Response_reg"/>
    <property type="match status" value="1"/>
</dbReference>
<dbReference type="GO" id="GO:0003677">
    <property type="term" value="F:DNA binding"/>
    <property type="evidence" value="ECO:0007669"/>
    <property type="project" value="UniProtKB-KW"/>
</dbReference>
<sequence>MAGMIRILLADDHAMVRRGLAQILEQSGGMEIVAEYANGIHALNWLCDNDCDVALLDIAMPGMNGIDLLKQLTQIKPKLPVLIITAYPEDQFAVRLIKAGAAGYLNKDCAPEEVVNAVRSVVSGKMYISTAVTKMLTNAIRLPDGKLTHEILSTREYQIFLLFASAKSISEIAATLSLSVKTVSTYRTRILEKMQLRNNLELMQYAVDKNLLN</sequence>
<evidence type="ECO:0000313" key="7">
    <source>
        <dbReference type="Proteomes" id="UP000070578"/>
    </source>
</evidence>
<dbReference type="SUPFAM" id="SSF46894">
    <property type="entry name" value="C-terminal effector domain of the bipartite response regulators"/>
    <property type="match status" value="1"/>
</dbReference>
<dbReference type="Pfam" id="PF00196">
    <property type="entry name" value="GerE"/>
    <property type="match status" value="1"/>
</dbReference>
<dbReference type="InterPro" id="IPR011006">
    <property type="entry name" value="CheY-like_superfamily"/>
</dbReference>
<keyword evidence="2" id="KW-0238">DNA-binding</keyword>
<proteinExistence type="predicted"/>
<dbReference type="InterPro" id="IPR039420">
    <property type="entry name" value="WalR-like"/>
</dbReference>
<dbReference type="EMBL" id="LSLI01000025">
    <property type="protein sequence ID" value="KXS32570.1"/>
    <property type="molecule type" value="Genomic_DNA"/>
</dbReference>